<reference evidence="2" key="1">
    <citation type="submission" date="2025-08" db="UniProtKB">
        <authorList>
            <consortium name="RefSeq"/>
        </authorList>
    </citation>
    <scope>IDENTIFICATION</scope>
    <source>
        <tissue evidence="2">Whole organism</tissue>
    </source>
</reference>
<organism evidence="1 2">
    <name type="scientific">Frankliniella occidentalis</name>
    <name type="common">Western flower thrips</name>
    <name type="synonym">Euthrips occidentalis</name>
    <dbReference type="NCBI Taxonomy" id="133901"/>
    <lineage>
        <taxon>Eukaryota</taxon>
        <taxon>Metazoa</taxon>
        <taxon>Ecdysozoa</taxon>
        <taxon>Arthropoda</taxon>
        <taxon>Hexapoda</taxon>
        <taxon>Insecta</taxon>
        <taxon>Pterygota</taxon>
        <taxon>Neoptera</taxon>
        <taxon>Paraneoptera</taxon>
        <taxon>Thysanoptera</taxon>
        <taxon>Terebrantia</taxon>
        <taxon>Thripoidea</taxon>
        <taxon>Thripidae</taxon>
        <taxon>Frankliniella</taxon>
    </lineage>
</organism>
<accession>A0A9C6XAU4</accession>
<dbReference type="Proteomes" id="UP000504606">
    <property type="component" value="Unplaced"/>
</dbReference>
<proteinExistence type="predicted"/>
<dbReference type="RefSeq" id="XP_052132190.1">
    <property type="nucleotide sequence ID" value="XM_052276230.1"/>
</dbReference>
<name>A0A9C6XAU4_FRAOC</name>
<gene>
    <name evidence="2" type="primary">LOC127751925</name>
</gene>
<evidence type="ECO:0000313" key="2">
    <source>
        <dbReference type="RefSeq" id="XP_052132190.1"/>
    </source>
</evidence>
<evidence type="ECO:0000313" key="1">
    <source>
        <dbReference type="Proteomes" id="UP000504606"/>
    </source>
</evidence>
<keyword evidence="1" id="KW-1185">Reference proteome</keyword>
<sequence length="120" mass="13987">AIAQIQELLSERKEILEKYNNPMQPLPVLLGPLSNIRQSFVVLDDTRWELHDPFTAFIATFKIFFGLNTGFPFESRHLWLFLQKTLFGISSDKDYTGHRGLRSFIAARLKEFDQYEVPPL</sequence>
<dbReference type="OrthoDB" id="7698488at2759"/>
<dbReference type="AlphaFoldDB" id="A0A9C6XAU4"/>
<protein>
    <submittedName>
        <fullName evidence="2">Uncharacterized protein LOC127751925</fullName>
    </submittedName>
</protein>
<dbReference type="GeneID" id="127751925"/>
<dbReference type="KEGG" id="foc:127751925"/>
<feature type="non-terminal residue" evidence="2">
    <location>
        <position position="1"/>
    </location>
</feature>